<dbReference type="Proteomes" id="UP000501868">
    <property type="component" value="Chromosome"/>
</dbReference>
<evidence type="ECO:0000313" key="2">
    <source>
        <dbReference type="Proteomes" id="UP000501868"/>
    </source>
</evidence>
<dbReference type="EMBL" id="CP051128">
    <property type="protein sequence ID" value="QIZ07798.1"/>
    <property type="molecule type" value="Genomic_DNA"/>
</dbReference>
<accession>A0A6H1P2Q0</accession>
<reference evidence="1 2" key="2">
    <citation type="submission" date="2020-04" db="EMBL/GenBank/DDBJ databases">
        <authorList>
            <person name="Fomenkov A."/>
            <person name="Anton B.P."/>
            <person name="Roberts R.J."/>
        </authorList>
    </citation>
    <scope>NUCLEOTIDE SEQUENCE [LARGE SCALE GENOMIC DNA]</scope>
    <source>
        <strain evidence="1 2">S2</strain>
    </source>
</reference>
<organism evidence="1 2">
    <name type="scientific">Priestia megaterium</name>
    <name type="common">Bacillus megaterium</name>
    <dbReference type="NCBI Taxonomy" id="1404"/>
    <lineage>
        <taxon>Bacteria</taxon>
        <taxon>Bacillati</taxon>
        <taxon>Bacillota</taxon>
        <taxon>Bacilli</taxon>
        <taxon>Bacillales</taxon>
        <taxon>Bacillaceae</taxon>
        <taxon>Priestia</taxon>
    </lineage>
</organism>
<protein>
    <submittedName>
        <fullName evidence="1">Uncharacterized protein</fullName>
    </submittedName>
</protein>
<proteinExistence type="predicted"/>
<sequence length="60" mass="7128">MNEREKTIFMSEQEKTLLYKTSIILRKDTSKMSLNDIIEELVHVIESKQKMTDGQIKNRN</sequence>
<evidence type="ECO:0000313" key="1">
    <source>
        <dbReference type="EMBL" id="QIZ07798.1"/>
    </source>
</evidence>
<dbReference type="AlphaFoldDB" id="A0A6H1P2Q0"/>
<reference evidence="1 2" key="1">
    <citation type="submission" date="2020-04" db="EMBL/GenBank/DDBJ databases">
        <title>Genome-Wide Identification of 5-Methylcytosine Sites in Bacterial Genomes By High-Throughput Sequencing of MspJI Restriction Fragments.</title>
        <authorList>
            <person name="Wu V."/>
        </authorList>
    </citation>
    <scope>NUCLEOTIDE SEQUENCE [LARGE SCALE GENOMIC DNA]</scope>
    <source>
        <strain evidence="1 2">S2</strain>
    </source>
</reference>
<name>A0A6H1P2Q0_PRIMG</name>
<gene>
    <name evidence="1" type="ORF">HFZ78_14575</name>
</gene>